<organism evidence="3">
    <name type="scientific">Oceaniferula spumae</name>
    <dbReference type="NCBI Taxonomy" id="2979115"/>
    <lineage>
        <taxon>Bacteria</taxon>
        <taxon>Pseudomonadati</taxon>
        <taxon>Verrucomicrobiota</taxon>
        <taxon>Verrucomicrobiia</taxon>
        <taxon>Verrucomicrobiales</taxon>
        <taxon>Verrucomicrobiaceae</taxon>
        <taxon>Oceaniferula</taxon>
    </lineage>
</organism>
<evidence type="ECO:0000256" key="2">
    <source>
        <dbReference type="SAM" id="Phobius"/>
    </source>
</evidence>
<evidence type="ECO:0000256" key="1">
    <source>
        <dbReference type="SAM" id="MobiDB-lite"/>
    </source>
</evidence>
<proteinExistence type="predicted"/>
<reference evidence="3" key="1">
    <citation type="submission" date="2024-07" db="EMBL/GenBank/DDBJ databases">
        <title>Complete genome sequence of Verrucomicrobiaceae bacterium NT6N.</title>
        <authorList>
            <person name="Huang C."/>
            <person name="Takami H."/>
            <person name="Hamasaki K."/>
        </authorList>
    </citation>
    <scope>NUCLEOTIDE SEQUENCE</scope>
    <source>
        <strain evidence="3">NT6N</strain>
    </source>
</reference>
<feature type="region of interest" description="Disordered" evidence="1">
    <location>
        <begin position="994"/>
        <end position="1025"/>
    </location>
</feature>
<feature type="transmembrane region" description="Helical" evidence="2">
    <location>
        <begin position="21"/>
        <end position="45"/>
    </location>
</feature>
<accession>A0AAT9FM84</accession>
<protein>
    <recommendedName>
        <fullName evidence="4">Verru_Chthon cassette protein A</fullName>
    </recommendedName>
</protein>
<sequence>MRYIQPSTNPSESPKHATAPGFALIATISVMVLLVMIALAMLSLATIEQRSSAGNSAYIEAQNNARLALMEAIAKLQTTAGPDQRITASANMAANTDGSTLPAGSAPQNNVSHDGADKGLSAVLNGTRHWTGVWKNRSTDPGETIYTVTPSAEHVDWLVSGVDPLPSDSNVAVTASGSTADETTAVVLVGENTVGPPDAVGITDYVTAPIVNISKDGKIKGRYAWWVGDEGIKTRNNIRADYAANDIARYEDLMSSRGSWTSVANYQDHPKPGQDATLDKVISDRGMELAAASLRGAPMQRTFHSATPYSIGLATNSLSGGTKIDLSHYLENGFPASAAFPGAPAANENIIPTTIAPDITGPKWKQLKDFYDVGKNLGTGTPELLVQSAESSTNNITIAPLLTDIRALFGAKVHHISDNIYQIFPATKIAVSVANPYPYPLRWDSPLELEFTSDSPGNVRPSCIWDLRTTCAFLPFNTGSPACLNNAILRIPANVLPPGEARVYTIGQAVERPWGTARIEIDLVPFSSVDATNFDHSIIQKNTPRYDLTTGSKRLDVRESTNTTQMTVELRTGGTSGTLLRRIKSFELDNGFFRQTTRYMNKYWAERIRRPFPLQLYTFQLSQPGGDYASYLPAPGDLGVGGSTLRTFADFNVRADHYKAPITSYNPPPYFGISENSFAQLPFNPPGGDTGSAFTRNLAIDPLPWGRSPFAAEKTVLFSFPRKLFSLGQLQHADLTADDQTVSVSLQPGNALGNSYATPMVKRSLAIEQRTDYYVRTVTSATPSQHNYYDMSYLLNATMWDKYFLSTVPNSGTPEPENPNLAPIFVSDESLLRDPQKVASQLGVRGAFNLNSTNKDAWIALLSASRHLKHPGDGAANNAGAFFPRSLEQTSAATTPPTGDEADSWSGYRRLTDTEIENLADHIVRQVRLRGPFTSLAHFINRTLSPLDQNKELSRSGPLQAAIDDSGLTVTPDRSQTALADIDLEEDKVNFQKTGNFPRSDIDGGRPTRMSNPGPEPVWAPRSADLNPGTVASILSDRPMLIDDQYRDEQGNRSTGIPGWLTQADILQTIGQAVAVRSDTFRIRAYGEAVDSNTGEVRARAWCEAIVQRTPNYIDPTNPPEHDSETLLPLNTKYGRQFIITTFRWLSQNEI</sequence>
<dbReference type="KEGG" id="osu:NT6N_21590"/>
<dbReference type="EMBL" id="AP026866">
    <property type="protein sequence ID" value="BDS07119.1"/>
    <property type="molecule type" value="Genomic_DNA"/>
</dbReference>
<keyword evidence="2" id="KW-1133">Transmembrane helix</keyword>
<dbReference type="AlphaFoldDB" id="A0AAT9FM84"/>
<name>A0AAT9FM84_9BACT</name>
<evidence type="ECO:0008006" key="4">
    <source>
        <dbReference type="Google" id="ProtNLM"/>
    </source>
</evidence>
<gene>
    <name evidence="3" type="ORF">NT6N_21590</name>
</gene>
<evidence type="ECO:0000313" key="3">
    <source>
        <dbReference type="EMBL" id="BDS07119.1"/>
    </source>
</evidence>
<keyword evidence="2" id="KW-0472">Membrane</keyword>
<keyword evidence="2" id="KW-0812">Transmembrane</keyword>